<feature type="transmembrane region" description="Helical" evidence="1">
    <location>
        <begin position="435"/>
        <end position="453"/>
    </location>
</feature>
<feature type="transmembrane region" description="Helical" evidence="1">
    <location>
        <begin position="334"/>
        <end position="355"/>
    </location>
</feature>
<feature type="transmembrane region" description="Helical" evidence="1">
    <location>
        <begin position="168"/>
        <end position="192"/>
    </location>
</feature>
<keyword evidence="1" id="KW-1133">Transmembrane helix</keyword>
<feature type="transmembrane region" description="Helical" evidence="1">
    <location>
        <begin position="291"/>
        <end position="313"/>
    </location>
</feature>
<dbReference type="EMBL" id="CP036275">
    <property type="protein sequence ID" value="QDU41174.1"/>
    <property type="molecule type" value="Genomic_DNA"/>
</dbReference>
<dbReference type="OrthoDB" id="140980at2"/>
<gene>
    <name evidence="2" type="ORF">Mal4_55390</name>
</gene>
<organism evidence="2 3">
    <name type="scientific">Maioricimonas rarisocia</name>
    <dbReference type="NCBI Taxonomy" id="2528026"/>
    <lineage>
        <taxon>Bacteria</taxon>
        <taxon>Pseudomonadati</taxon>
        <taxon>Planctomycetota</taxon>
        <taxon>Planctomycetia</taxon>
        <taxon>Planctomycetales</taxon>
        <taxon>Planctomycetaceae</taxon>
        <taxon>Maioricimonas</taxon>
    </lineage>
</organism>
<feature type="transmembrane region" description="Helical" evidence="1">
    <location>
        <begin position="258"/>
        <end position="279"/>
    </location>
</feature>
<feature type="transmembrane region" description="Helical" evidence="1">
    <location>
        <begin position="212"/>
        <end position="237"/>
    </location>
</feature>
<proteinExistence type="predicted"/>
<feature type="transmembrane region" description="Helical" evidence="1">
    <location>
        <begin position="375"/>
        <end position="392"/>
    </location>
</feature>
<evidence type="ECO:0000256" key="1">
    <source>
        <dbReference type="SAM" id="Phobius"/>
    </source>
</evidence>
<feature type="transmembrane region" description="Helical" evidence="1">
    <location>
        <begin position="125"/>
        <end position="147"/>
    </location>
</feature>
<dbReference type="AlphaFoldDB" id="A0A517ZFE2"/>
<dbReference type="Proteomes" id="UP000320496">
    <property type="component" value="Chromosome"/>
</dbReference>
<name>A0A517ZFE2_9PLAN</name>
<feature type="transmembrane region" description="Helical" evidence="1">
    <location>
        <begin position="25"/>
        <end position="47"/>
    </location>
</feature>
<dbReference type="PANTHER" id="PTHR43044:SF1">
    <property type="entry name" value="QUINOL:CYTOCHROME C OXIDOREDUCTASE QUINONE-BINDING SUBUNIT 2"/>
    <property type="match status" value="1"/>
</dbReference>
<accession>A0A517ZFE2</accession>
<reference evidence="2 3" key="1">
    <citation type="submission" date="2019-02" db="EMBL/GenBank/DDBJ databases">
        <title>Deep-cultivation of Planctomycetes and their phenomic and genomic characterization uncovers novel biology.</title>
        <authorList>
            <person name="Wiegand S."/>
            <person name="Jogler M."/>
            <person name="Boedeker C."/>
            <person name="Pinto D."/>
            <person name="Vollmers J."/>
            <person name="Rivas-Marin E."/>
            <person name="Kohn T."/>
            <person name="Peeters S.H."/>
            <person name="Heuer A."/>
            <person name="Rast P."/>
            <person name="Oberbeckmann S."/>
            <person name="Bunk B."/>
            <person name="Jeske O."/>
            <person name="Meyerdierks A."/>
            <person name="Storesund J.E."/>
            <person name="Kallscheuer N."/>
            <person name="Luecker S."/>
            <person name="Lage O.M."/>
            <person name="Pohl T."/>
            <person name="Merkel B.J."/>
            <person name="Hornburger P."/>
            <person name="Mueller R.-W."/>
            <person name="Bruemmer F."/>
            <person name="Labrenz M."/>
            <person name="Spormann A.M."/>
            <person name="Op den Camp H."/>
            <person name="Overmann J."/>
            <person name="Amann R."/>
            <person name="Jetten M.S.M."/>
            <person name="Mascher T."/>
            <person name="Medema M.H."/>
            <person name="Devos D.P."/>
            <person name="Kaster A.-K."/>
            <person name="Ovreas L."/>
            <person name="Rohde M."/>
            <person name="Galperin M.Y."/>
            <person name="Jogler C."/>
        </authorList>
    </citation>
    <scope>NUCLEOTIDE SEQUENCE [LARGE SCALE GENOMIC DNA]</scope>
    <source>
        <strain evidence="2 3">Mal4</strain>
    </source>
</reference>
<keyword evidence="1" id="KW-0812">Transmembrane</keyword>
<evidence type="ECO:0000313" key="2">
    <source>
        <dbReference type="EMBL" id="QDU41174.1"/>
    </source>
</evidence>
<protein>
    <recommendedName>
        <fullName evidence="4">Quinol:cytochrome C oxidoreductase</fullName>
    </recommendedName>
</protein>
<feature type="transmembrane region" description="Helical" evidence="1">
    <location>
        <begin position="404"/>
        <end position="423"/>
    </location>
</feature>
<evidence type="ECO:0000313" key="3">
    <source>
        <dbReference type="Proteomes" id="UP000320496"/>
    </source>
</evidence>
<evidence type="ECO:0008006" key="4">
    <source>
        <dbReference type="Google" id="ProtNLM"/>
    </source>
</evidence>
<sequence length="478" mass="53479">MTGHDHHISFDPERDRTLREHGAKYVRVSLIAGVVCLVLAGLVAFIGGGSTQADEVFNSHTSPSALVGVVELLAEAEHHDVESFEGQPVAEIAAAAEKTFGDELPPHWDEFLQSSTGSGWERFQASYLVGFLFVVSLSLGGLFFVLIQHVTRAGWSVVVRRIAEIMAAALAPLAVLSLPILIPLLLGSHALFEWNDPQLVQTDELIRHKRPYLNPGFFTIRSLIYFVVWAGLGSFLLSRSRAQDKTGDVRNTHSMQSIAPVGLLLFALSVNFFAFDYLMSLAPHWFSAIYGVYYFSGAVVGGLATMILASLWLQRKGVLGDEVTTEHYHDLGKLLFGFNFFWGYIAFSQYLLIWYANIPEETGWFLIRQENGWKVVSLIVLFGHLLIPFLGLISRQSRRNRVSLVFWSCWLLVMHWVDLYWNVLPQFSVNPWPGLVDVLATVGLCGVYIALVFRTASQGAWLPIRDPRLNESLAFHNV</sequence>
<keyword evidence="3" id="KW-1185">Reference proteome</keyword>
<dbReference type="KEGG" id="mri:Mal4_55390"/>
<dbReference type="PANTHER" id="PTHR43044">
    <property type="match status" value="1"/>
</dbReference>
<dbReference type="RefSeq" id="WP_145372382.1">
    <property type="nucleotide sequence ID" value="NZ_CP036275.1"/>
</dbReference>
<keyword evidence="1" id="KW-0472">Membrane</keyword>